<keyword evidence="3" id="KW-0050">Antiport</keyword>
<gene>
    <name evidence="11" type="ORF">SAMN05421636_106196</name>
</gene>
<keyword evidence="4" id="KW-1003">Cell membrane</keyword>
<keyword evidence="5 9" id="KW-0812">Transmembrane</keyword>
<dbReference type="NCBIfam" id="TIGR00931">
    <property type="entry name" value="antiport_nhaC"/>
    <property type="match status" value="1"/>
</dbReference>
<sequence length="507" mass="53481">MKGPKSSEHRENEHIVENRELSIWEALIPVVALVGMLAYNVYVFGDDALSGSNQFILLMGGAVAAIVGFLNKVSYEQMLAEVEENVKSTTGALLILLMVGALAGTWMISGVIPAMIYYGLQILNPTIFLGACVVICSIISIATGSSWTTSATVGIALIGIGDALGISLGMTAGAVLSGAYFGDKLSPLSDTTNLAPAMAGGELFDHIQYMLYTTVPTIIVTLIVFVIIGLNIDTSGTADIHSLLASIDSTFTINAWLFIVPTAVIFLIVKKTPPLAALLIGTLLGAVFALIFQPDIVAGITGADTLTFESGYKGVLNAITVETAIPTDNPVLNDLFSAKGMAGMLGTIWLIVCAMVFGGVMDGIGALDRITNSLLAMAKTTFGLFASTVGSCLALNVTASDQYLAIVVPGKMFAKAYKDRGLAPENLSRTLEDSGTVTSVLIPWNTCGAYHSGVLGVPTVDYAFFAIFNWLSPIMTLIFAAFHIKIKQLASKKSTSNKKKNSRQDGF</sequence>
<feature type="transmembrane region" description="Helical" evidence="9">
    <location>
        <begin position="462"/>
        <end position="484"/>
    </location>
</feature>
<evidence type="ECO:0000256" key="6">
    <source>
        <dbReference type="ARBA" id="ARBA00022989"/>
    </source>
</evidence>
<reference evidence="11 12" key="1">
    <citation type="submission" date="2016-10" db="EMBL/GenBank/DDBJ databases">
        <authorList>
            <person name="de Groot N.N."/>
        </authorList>
    </citation>
    <scope>NUCLEOTIDE SEQUENCE [LARGE SCALE GENOMIC DNA]</scope>
    <source>
        <strain evidence="11 12">DSM 23421</strain>
    </source>
</reference>
<evidence type="ECO:0000256" key="5">
    <source>
        <dbReference type="ARBA" id="ARBA00022692"/>
    </source>
</evidence>
<evidence type="ECO:0000256" key="9">
    <source>
        <dbReference type="SAM" id="Phobius"/>
    </source>
</evidence>
<evidence type="ECO:0000313" key="11">
    <source>
        <dbReference type="EMBL" id="SDE63249.1"/>
    </source>
</evidence>
<dbReference type="InterPro" id="IPR004770">
    <property type="entry name" value="Na/H_antiport_NhaC"/>
</dbReference>
<accession>A0A1G7EHT5</accession>
<keyword evidence="6 9" id="KW-1133">Transmembrane helix</keyword>
<keyword evidence="7 9" id="KW-0472">Membrane</keyword>
<feature type="transmembrane region" description="Helical" evidence="9">
    <location>
        <begin position="275"/>
        <end position="292"/>
    </location>
</feature>
<protein>
    <submittedName>
        <fullName evidence="11">Transporter, NhaC family</fullName>
    </submittedName>
</protein>
<dbReference type="InterPro" id="IPR052180">
    <property type="entry name" value="NhaC_Na-H+_Antiporter"/>
</dbReference>
<dbReference type="Pfam" id="PF03553">
    <property type="entry name" value="Na_H_antiporter"/>
    <property type="match status" value="1"/>
</dbReference>
<dbReference type="STRING" id="641691.SAMN05421636_106196"/>
<comment type="subcellular location">
    <subcellularLocation>
        <location evidence="1">Cell membrane</location>
        <topology evidence="1">Multi-pass membrane protein</topology>
    </subcellularLocation>
</comment>
<organism evidence="11 12">
    <name type="scientific">Pricia antarctica</name>
    <dbReference type="NCBI Taxonomy" id="641691"/>
    <lineage>
        <taxon>Bacteria</taxon>
        <taxon>Pseudomonadati</taxon>
        <taxon>Bacteroidota</taxon>
        <taxon>Flavobacteriia</taxon>
        <taxon>Flavobacteriales</taxon>
        <taxon>Flavobacteriaceae</taxon>
        <taxon>Pricia</taxon>
    </lineage>
</organism>
<dbReference type="OrthoDB" id="9762978at2"/>
<feature type="transmembrane region" description="Helical" evidence="9">
    <location>
        <begin position="251"/>
        <end position="269"/>
    </location>
</feature>
<evidence type="ECO:0000256" key="4">
    <source>
        <dbReference type="ARBA" id="ARBA00022475"/>
    </source>
</evidence>
<feature type="transmembrane region" description="Helical" evidence="9">
    <location>
        <begin position="21"/>
        <end position="42"/>
    </location>
</feature>
<feature type="transmembrane region" description="Helical" evidence="9">
    <location>
        <begin position="122"/>
        <end position="143"/>
    </location>
</feature>
<dbReference type="AlphaFoldDB" id="A0A1G7EHT5"/>
<feature type="domain" description="Na+/H+ antiporter NhaC-like C-terminal" evidence="10">
    <location>
        <begin position="178"/>
        <end position="482"/>
    </location>
</feature>
<comment type="similarity">
    <text evidence="8">Belongs to the NhaC Na(+)/H(+) (TC 2.A.35) antiporter family.</text>
</comment>
<keyword evidence="12" id="KW-1185">Reference proteome</keyword>
<feature type="transmembrane region" description="Helical" evidence="9">
    <location>
        <begin position="54"/>
        <end position="71"/>
    </location>
</feature>
<feature type="transmembrane region" description="Helical" evidence="9">
    <location>
        <begin position="155"/>
        <end position="181"/>
    </location>
</feature>
<feature type="transmembrane region" description="Helical" evidence="9">
    <location>
        <begin position="209"/>
        <end position="230"/>
    </location>
</feature>
<evidence type="ECO:0000256" key="7">
    <source>
        <dbReference type="ARBA" id="ARBA00023136"/>
    </source>
</evidence>
<evidence type="ECO:0000256" key="2">
    <source>
        <dbReference type="ARBA" id="ARBA00022448"/>
    </source>
</evidence>
<proteinExistence type="inferred from homology"/>
<dbReference type="Proteomes" id="UP000199109">
    <property type="component" value="Unassembled WGS sequence"/>
</dbReference>
<feature type="transmembrane region" description="Helical" evidence="9">
    <location>
        <begin position="92"/>
        <end position="116"/>
    </location>
</feature>
<evidence type="ECO:0000259" key="10">
    <source>
        <dbReference type="Pfam" id="PF03553"/>
    </source>
</evidence>
<name>A0A1G7EHT5_9FLAO</name>
<evidence type="ECO:0000256" key="8">
    <source>
        <dbReference type="ARBA" id="ARBA00038435"/>
    </source>
</evidence>
<dbReference type="EMBL" id="FNAO01000006">
    <property type="protein sequence ID" value="SDE63249.1"/>
    <property type="molecule type" value="Genomic_DNA"/>
</dbReference>
<feature type="transmembrane region" description="Helical" evidence="9">
    <location>
        <begin position="348"/>
        <end position="367"/>
    </location>
</feature>
<dbReference type="InterPro" id="IPR018461">
    <property type="entry name" value="Na/H_Antiport_NhaC-like_C"/>
</dbReference>
<dbReference type="GO" id="GO:0005886">
    <property type="term" value="C:plasma membrane"/>
    <property type="evidence" value="ECO:0007669"/>
    <property type="project" value="UniProtKB-SubCell"/>
</dbReference>
<dbReference type="GO" id="GO:0015297">
    <property type="term" value="F:antiporter activity"/>
    <property type="evidence" value="ECO:0007669"/>
    <property type="project" value="UniProtKB-KW"/>
</dbReference>
<keyword evidence="2" id="KW-0813">Transport</keyword>
<evidence type="ECO:0000313" key="12">
    <source>
        <dbReference type="Proteomes" id="UP000199109"/>
    </source>
</evidence>
<dbReference type="PANTHER" id="PTHR33451:SF3">
    <property type="entry name" value="MALATE-2H(+)_NA(+)-LACTATE ANTIPORTER"/>
    <property type="match status" value="1"/>
</dbReference>
<evidence type="ECO:0000256" key="1">
    <source>
        <dbReference type="ARBA" id="ARBA00004651"/>
    </source>
</evidence>
<evidence type="ECO:0000256" key="3">
    <source>
        <dbReference type="ARBA" id="ARBA00022449"/>
    </source>
</evidence>
<dbReference type="RefSeq" id="WP_091869907.1">
    <property type="nucleotide sequence ID" value="NZ_FNAO01000006.1"/>
</dbReference>
<dbReference type="PANTHER" id="PTHR33451">
    <property type="entry name" value="MALATE-2H(+)/NA(+)-LACTATE ANTIPORTER"/>
    <property type="match status" value="1"/>
</dbReference>